<dbReference type="Pfam" id="PF14552">
    <property type="entry name" value="Tautomerase_2"/>
    <property type="match status" value="1"/>
</dbReference>
<organism evidence="1 2">
    <name type="scientific">Dyadobacter fanqingshengii</name>
    <dbReference type="NCBI Taxonomy" id="2906443"/>
    <lineage>
        <taxon>Bacteria</taxon>
        <taxon>Pseudomonadati</taxon>
        <taxon>Bacteroidota</taxon>
        <taxon>Cytophagia</taxon>
        <taxon>Cytophagales</taxon>
        <taxon>Spirosomataceae</taxon>
        <taxon>Dyadobacter</taxon>
    </lineage>
</organism>
<sequence length="126" mass="14173">MPLVTITLVKGRSTPEKHLIADKVHAALVNTGVPGDDRFQRIIELEPENFIYDRNFPDLHQARTPAFILIEIVWSAGRSVKIKRKLLGDLMDGLKAAGQDPNDVMVAFIETAWENWAFANGEQIHI</sequence>
<proteinExistence type="predicted"/>
<dbReference type="EMBL" id="JAJTTA010000002">
    <property type="protein sequence ID" value="MCF0041577.1"/>
    <property type="molecule type" value="Genomic_DNA"/>
</dbReference>
<evidence type="ECO:0000313" key="1">
    <source>
        <dbReference type="EMBL" id="MCF0041577.1"/>
    </source>
</evidence>
<evidence type="ECO:0000313" key="2">
    <source>
        <dbReference type="Proteomes" id="UP001139700"/>
    </source>
</evidence>
<dbReference type="AlphaFoldDB" id="A0A9X1PE48"/>
<protein>
    <submittedName>
        <fullName evidence="1">Tautomerase family protein</fullName>
    </submittedName>
</protein>
<comment type="caution">
    <text evidence="1">The sequence shown here is derived from an EMBL/GenBank/DDBJ whole genome shotgun (WGS) entry which is preliminary data.</text>
</comment>
<keyword evidence="2" id="KW-1185">Reference proteome</keyword>
<dbReference type="PANTHER" id="PTHR38460:SF1">
    <property type="entry name" value="TAUTOMERASE YOLI-RELATED"/>
    <property type="match status" value="1"/>
</dbReference>
<dbReference type="InterPro" id="IPR014347">
    <property type="entry name" value="Tautomerase/MIF_sf"/>
</dbReference>
<dbReference type="PANTHER" id="PTHR38460">
    <property type="entry name" value="TAUTOMERASE YOLI-RELATED"/>
    <property type="match status" value="1"/>
</dbReference>
<dbReference type="InterPro" id="IPR037479">
    <property type="entry name" value="Tauto_MSAD"/>
</dbReference>
<dbReference type="Gene3D" id="3.30.429.10">
    <property type="entry name" value="Macrophage Migration Inhibitory Factor"/>
    <property type="match status" value="1"/>
</dbReference>
<name>A0A9X1PE48_9BACT</name>
<reference evidence="1" key="1">
    <citation type="submission" date="2021-12" db="EMBL/GenBank/DDBJ databases">
        <title>Novel species in genus Dyadobacter.</title>
        <authorList>
            <person name="Ma C."/>
        </authorList>
    </citation>
    <scope>NUCLEOTIDE SEQUENCE</scope>
    <source>
        <strain evidence="1">CY399</strain>
    </source>
</reference>
<dbReference type="RefSeq" id="WP_234614395.1">
    <property type="nucleotide sequence ID" value="NZ_CP098806.1"/>
</dbReference>
<accession>A0A9X1PE48</accession>
<gene>
    <name evidence="1" type="ORF">LXM24_15840</name>
</gene>
<dbReference type="Proteomes" id="UP001139700">
    <property type="component" value="Unassembled WGS sequence"/>
</dbReference>
<dbReference type="SUPFAM" id="SSF55331">
    <property type="entry name" value="Tautomerase/MIF"/>
    <property type="match status" value="1"/>
</dbReference>